<sequence length="63" mass="7589">MTGQNIIPIKNKYNFNDTIYLCFIQLFNFIIIYLLLFYKEMTKINVIVVRYGVSVYNARMQKL</sequence>
<protein>
    <submittedName>
        <fullName evidence="2">Uncharacterized protein</fullName>
    </submittedName>
</protein>
<reference evidence="2 3" key="1">
    <citation type="submission" date="2014-12" db="EMBL/GenBank/DDBJ databases">
        <title>Draft genome sequences of 10 type strains of Lactococcus.</title>
        <authorList>
            <person name="Sun Z."/>
            <person name="Zhong Z."/>
            <person name="Liu W."/>
            <person name="Zhang W."/>
            <person name="Zhang H."/>
        </authorList>
    </citation>
    <scope>NUCLEOTIDE SEQUENCE [LARGE SCALE GENOMIC DNA]</scope>
    <source>
        <strain evidence="2 3">DSM 20686</strain>
    </source>
</reference>
<evidence type="ECO:0000313" key="2">
    <source>
        <dbReference type="EMBL" id="PCS07939.1"/>
    </source>
</evidence>
<accession>A0A2A5S381</accession>
<keyword evidence="1" id="KW-0812">Transmembrane</keyword>
<evidence type="ECO:0000313" key="3">
    <source>
        <dbReference type="Proteomes" id="UP000242246"/>
    </source>
</evidence>
<keyword evidence="1" id="KW-0472">Membrane</keyword>
<keyword evidence="1" id="KW-1133">Transmembrane helix</keyword>
<gene>
    <name evidence="2" type="ORF">RU87_GL000675</name>
</gene>
<feature type="transmembrane region" description="Helical" evidence="1">
    <location>
        <begin position="18"/>
        <end position="38"/>
    </location>
</feature>
<evidence type="ECO:0000256" key="1">
    <source>
        <dbReference type="SAM" id="Phobius"/>
    </source>
</evidence>
<proteinExistence type="predicted"/>
<keyword evidence="3" id="KW-1185">Reference proteome</keyword>
<dbReference type="Proteomes" id="UP000242246">
    <property type="component" value="Unassembled WGS sequence"/>
</dbReference>
<name>A0A2A5S381_9LACT</name>
<organism evidence="2 3">
    <name type="scientific">Pseudolactococcus plantarum</name>
    <dbReference type="NCBI Taxonomy" id="1365"/>
    <lineage>
        <taxon>Bacteria</taxon>
        <taxon>Bacillati</taxon>
        <taxon>Bacillota</taxon>
        <taxon>Bacilli</taxon>
        <taxon>Lactobacillales</taxon>
        <taxon>Streptococcaceae</taxon>
        <taxon>Pseudolactococcus</taxon>
    </lineage>
</organism>
<comment type="caution">
    <text evidence="2">The sequence shown here is derived from an EMBL/GenBank/DDBJ whole genome shotgun (WGS) entry which is preliminary data.</text>
</comment>
<dbReference type="AlphaFoldDB" id="A0A2A5S381"/>
<dbReference type="EMBL" id="JXJX01000002">
    <property type="protein sequence ID" value="PCS07939.1"/>
    <property type="molecule type" value="Genomic_DNA"/>
</dbReference>